<dbReference type="PRINTS" id="PR00019">
    <property type="entry name" value="LEURICHRPT"/>
</dbReference>
<dbReference type="Gene3D" id="3.80.10.10">
    <property type="entry name" value="Ribonuclease Inhibitor"/>
    <property type="match status" value="4"/>
</dbReference>
<feature type="non-terminal residue" evidence="5">
    <location>
        <position position="1"/>
    </location>
</feature>
<dbReference type="SMART" id="SM00365">
    <property type="entry name" value="LRR_SD22"/>
    <property type="match status" value="6"/>
</dbReference>
<feature type="non-terminal residue" evidence="5">
    <location>
        <position position="577"/>
    </location>
</feature>
<feature type="domain" description="Disease resistance R13L4/SHOC-2-like LRR" evidence="4">
    <location>
        <begin position="228"/>
        <end position="317"/>
    </location>
</feature>
<evidence type="ECO:0000256" key="1">
    <source>
        <dbReference type="ARBA" id="ARBA00022614"/>
    </source>
</evidence>
<dbReference type="SMART" id="SM00369">
    <property type="entry name" value="LRR_TYP"/>
    <property type="match status" value="12"/>
</dbReference>
<dbReference type="SUPFAM" id="SSF52058">
    <property type="entry name" value="L domain-like"/>
    <property type="match status" value="2"/>
</dbReference>
<dbReference type="FunFam" id="3.80.10.10:FF:000265">
    <property type="entry name" value="Leucine-rich repeat-containing protein 40"/>
    <property type="match status" value="1"/>
</dbReference>
<dbReference type="FunFam" id="3.80.10.10:FF:000206">
    <property type="entry name" value="leucine-rich repeat-containing protein 40"/>
    <property type="match status" value="1"/>
</dbReference>
<evidence type="ECO:0000256" key="2">
    <source>
        <dbReference type="ARBA" id="ARBA00022737"/>
    </source>
</evidence>
<protein>
    <recommendedName>
        <fullName evidence="3">Leucine-rich repeat-containing protein 40</fullName>
    </recommendedName>
</protein>
<dbReference type="InterPro" id="IPR032675">
    <property type="entry name" value="LRR_dom_sf"/>
</dbReference>
<evidence type="ECO:0000313" key="6">
    <source>
        <dbReference type="Proteomes" id="UP000534426"/>
    </source>
</evidence>
<comment type="caution">
    <text evidence="5">The sequence shown here is derived from an EMBL/GenBank/DDBJ whole genome shotgun (WGS) entry which is preliminary data.</text>
</comment>
<gene>
    <name evidence="5" type="primary">Lrrc40</name>
    <name evidence="5" type="ORF">CRYUND_R09819</name>
</gene>
<dbReference type="FunFam" id="3.80.10.10:FF:000116">
    <property type="entry name" value="Leucine-rich repeat-containing protein 40"/>
    <property type="match status" value="1"/>
</dbReference>
<dbReference type="Pfam" id="PF13855">
    <property type="entry name" value="LRR_8"/>
    <property type="match status" value="1"/>
</dbReference>
<dbReference type="AlphaFoldDB" id="A0A7K4LMJ6"/>
<dbReference type="InterPro" id="IPR050333">
    <property type="entry name" value="SLRP"/>
</dbReference>
<proteinExistence type="predicted"/>
<keyword evidence="1" id="KW-0433">Leucine-rich repeat</keyword>
<dbReference type="InterPro" id="IPR003591">
    <property type="entry name" value="Leu-rich_rpt_typical-subtyp"/>
</dbReference>
<dbReference type="InterPro" id="IPR001611">
    <property type="entry name" value="Leu-rich_rpt"/>
</dbReference>
<dbReference type="SMART" id="SM00364">
    <property type="entry name" value="LRR_BAC"/>
    <property type="match status" value="11"/>
</dbReference>
<sequence>VPQGLLRAARKSGQLNLAGRSLGEVPQHVWRINLDTPEEAHQNLSFGAADRWWEQVDLTKLILASNKLQCLSEDVQLLPALTVLDIHDNQLTSLPAALGNLENLQKLDVSHNKLKTLPEELMKLTHLKSLLLHHNELSYLPDGFGQLVNLEELDLSNNHLTDIPTSFALLVNVVRLNVAYNQLRSLPADISAMKRLRQLDCTKNYLETVPSELASMMSLEQLYLRKNKLRHLPEFPSCKLLKELHAGENQIEALNAENLKHLNSLSVLELRDNKIKSVPDEITVLQNLERLDLANNDISRLPYTLGNLPHLKFLALEGNPLRTIRRDLLQKGTQELLKYLRSKIQDDVSSPNEEPPATAMTLPSESRINMHAITSLKLLEYSEKQAAAIPDEMFNAVRSYPVTTVNFSKNQLSEIPARIVELKDSVDDVNLGFNKLSSISPELCMLHKLTHLDIRNNFLTSLPEEMEALTRLQIINLAFNRFKVFPSVLYRLRALETILLGNNQVGSIDALQLQKMDKLGTLDLQNNDLLQVPPELGNCDTLRTLLLEGNPFRTPRAAILAKGTAAVLEYLRSRIPT</sequence>
<dbReference type="FunFam" id="3.80.10.10:FF:000193">
    <property type="entry name" value="Leucine-rich repeat-containing protein 40"/>
    <property type="match status" value="1"/>
</dbReference>
<dbReference type="EMBL" id="VWPW01018673">
    <property type="protein sequence ID" value="NWJ05863.1"/>
    <property type="molecule type" value="Genomic_DNA"/>
</dbReference>
<dbReference type="PROSITE" id="PS51450">
    <property type="entry name" value="LRR"/>
    <property type="match status" value="6"/>
</dbReference>
<feature type="domain" description="Disease resistance R13L4/SHOC-2-like LRR" evidence="4">
    <location>
        <begin position="69"/>
        <end position="156"/>
    </location>
</feature>
<evidence type="ECO:0000259" key="4">
    <source>
        <dbReference type="Pfam" id="PF23598"/>
    </source>
</evidence>
<reference evidence="5 6" key="1">
    <citation type="submission" date="2019-09" db="EMBL/GenBank/DDBJ databases">
        <title>Bird 10,000 Genomes (B10K) Project - Family phase.</title>
        <authorList>
            <person name="Zhang G."/>
        </authorList>
    </citation>
    <scope>NUCLEOTIDE SEQUENCE [LARGE SCALE GENOMIC DNA]</scope>
    <source>
        <strain evidence="5">B10K-MSB-37135</strain>
        <tissue evidence="5">Heart</tissue>
    </source>
</reference>
<keyword evidence="2" id="KW-0677">Repeat</keyword>
<dbReference type="PANTHER" id="PTHR45712:SF22">
    <property type="entry name" value="INSULIN-LIKE GROWTH FACTOR-BINDING PROTEIN COMPLEX ACID LABILE SUBUNIT"/>
    <property type="match status" value="1"/>
</dbReference>
<dbReference type="Proteomes" id="UP000534426">
    <property type="component" value="Unassembled WGS sequence"/>
</dbReference>
<keyword evidence="6" id="KW-1185">Reference proteome</keyword>
<dbReference type="PANTHER" id="PTHR45712">
    <property type="entry name" value="AGAP008170-PA"/>
    <property type="match status" value="1"/>
</dbReference>
<evidence type="ECO:0000256" key="3">
    <source>
        <dbReference type="ARBA" id="ARBA00071450"/>
    </source>
</evidence>
<organism evidence="5 6">
    <name type="scientific">Crypturellus undulatus</name>
    <dbReference type="NCBI Taxonomy" id="48396"/>
    <lineage>
        <taxon>Eukaryota</taxon>
        <taxon>Metazoa</taxon>
        <taxon>Chordata</taxon>
        <taxon>Craniata</taxon>
        <taxon>Vertebrata</taxon>
        <taxon>Euteleostomi</taxon>
        <taxon>Archelosauria</taxon>
        <taxon>Archosauria</taxon>
        <taxon>Dinosauria</taxon>
        <taxon>Saurischia</taxon>
        <taxon>Theropoda</taxon>
        <taxon>Coelurosauria</taxon>
        <taxon>Aves</taxon>
        <taxon>Palaeognathae</taxon>
        <taxon>Tinamiformes</taxon>
        <taxon>Tinamidae</taxon>
        <taxon>Crypturellus</taxon>
    </lineage>
</organism>
<dbReference type="Pfam" id="PF23598">
    <property type="entry name" value="LRR_14"/>
    <property type="match status" value="2"/>
</dbReference>
<accession>A0A7K4LMJ6</accession>
<evidence type="ECO:0000313" key="5">
    <source>
        <dbReference type="EMBL" id="NWJ05863.1"/>
    </source>
</evidence>
<name>A0A7K4LMJ6_9AVES</name>
<dbReference type="InterPro" id="IPR055414">
    <property type="entry name" value="LRR_R13L4/SHOC2-like"/>
</dbReference>